<evidence type="ECO:0000256" key="2">
    <source>
        <dbReference type="ARBA" id="ARBA00022908"/>
    </source>
</evidence>
<dbReference type="AlphaFoldDB" id="A0A9W7KQY7"/>
<comment type="caution">
    <text evidence="9">The sequence shown here is derived from an EMBL/GenBank/DDBJ whole genome shotgun (WGS) entry which is preliminary data.</text>
</comment>
<feature type="region of interest" description="Disordered" evidence="6">
    <location>
        <begin position="199"/>
        <end position="232"/>
    </location>
</feature>
<dbReference type="InterPro" id="IPR050090">
    <property type="entry name" value="Tyrosine_recombinase_XerCD"/>
</dbReference>
<evidence type="ECO:0000256" key="5">
    <source>
        <dbReference type="PROSITE-ProRule" id="PRU01248"/>
    </source>
</evidence>
<dbReference type="Proteomes" id="UP000480854">
    <property type="component" value="Unassembled WGS sequence"/>
</dbReference>
<dbReference type="EMBL" id="QOKW01000021">
    <property type="protein sequence ID" value="KAA0677772.1"/>
    <property type="molecule type" value="Genomic_DNA"/>
</dbReference>
<evidence type="ECO:0000256" key="1">
    <source>
        <dbReference type="ARBA" id="ARBA00008857"/>
    </source>
</evidence>
<evidence type="ECO:0000313" key="9">
    <source>
        <dbReference type="EMBL" id="KAA0677772.1"/>
    </source>
</evidence>
<protein>
    <recommendedName>
        <fullName evidence="11">Site-specific integrase</fullName>
    </recommendedName>
</protein>
<dbReference type="Gene3D" id="1.10.150.130">
    <property type="match status" value="1"/>
</dbReference>
<dbReference type="Pfam" id="PF00589">
    <property type="entry name" value="Phage_integrase"/>
    <property type="match status" value="1"/>
</dbReference>
<dbReference type="RefSeq" id="WP_149470964.1">
    <property type="nucleotide sequence ID" value="NZ_QOKW01000021.1"/>
</dbReference>
<dbReference type="InterPro" id="IPR013762">
    <property type="entry name" value="Integrase-like_cat_sf"/>
</dbReference>
<dbReference type="PROSITE" id="PS51898">
    <property type="entry name" value="TYR_RECOMBINASE"/>
    <property type="match status" value="1"/>
</dbReference>
<comment type="similarity">
    <text evidence="1">Belongs to the 'phage' integrase family.</text>
</comment>
<dbReference type="InterPro" id="IPR044068">
    <property type="entry name" value="CB"/>
</dbReference>
<dbReference type="Gene3D" id="1.10.443.10">
    <property type="entry name" value="Intergrase catalytic core"/>
    <property type="match status" value="1"/>
</dbReference>
<keyword evidence="3 5" id="KW-0238">DNA-binding</keyword>
<name>A0A9W7KQY7_9PROT</name>
<dbReference type="InterPro" id="IPR046668">
    <property type="entry name" value="DUF6538"/>
</dbReference>
<dbReference type="OrthoDB" id="9784724at2"/>
<dbReference type="InterPro" id="IPR010998">
    <property type="entry name" value="Integrase_recombinase_N"/>
</dbReference>
<accession>A0A9W7KQY7</accession>
<dbReference type="PROSITE" id="PS51900">
    <property type="entry name" value="CB"/>
    <property type="match status" value="1"/>
</dbReference>
<keyword evidence="10" id="KW-1185">Reference proteome</keyword>
<evidence type="ECO:0000256" key="6">
    <source>
        <dbReference type="SAM" id="MobiDB-lite"/>
    </source>
</evidence>
<keyword evidence="2" id="KW-0229">DNA integration</keyword>
<evidence type="ECO:0000259" key="7">
    <source>
        <dbReference type="PROSITE" id="PS51898"/>
    </source>
</evidence>
<feature type="domain" description="Tyr recombinase" evidence="7">
    <location>
        <begin position="373"/>
        <end position="580"/>
    </location>
</feature>
<reference evidence="9 10" key="1">
    <citation type="submission" date="2018-07" db="EMBL/GenBank/DDBJ databases">
        <title>Genome sequence of Azospirillum sp. ATCC 49961.</title>
        <authorList>
            <person name="Sant'Anna F.H."/>
            <person name="Baldani J.I."/>
            <person name="Zilli J.E."/>
            <person name="Reis V.M."/>
            <person name="Hartmann A."/>
            <person name="Cruz L."/>
            <person name="de Souza E.M."/>
            <person name="de Oliveira Pedrosa F."/>
            <person name="Passaglia L.M.P."/>
        </authorList>
    </citation>
    <scope>NUCLEOTIDE SEQUENCE [LARGE SCALE GENOMIC DNA]</scope>
    <source>
        <strain evidence="9 10">ATCC 49961</strain>
    </source>
</reference>
<dbReference type="Pfam" id="PF20172">
    <property type="entry name" value="DUF6538"/>
    <property type="match status" value="1"/>
</dbReference>
<evidence type="ECO:0000259" key="8">
    <source>
        <dbReference type="PROSITE" id="PS51900"/>
    </source>
</evidence>
<dbReference type="PANTHER" id="PTHR30349">
    <property type="entry name" value="PHAGE INTEGRASE-RELATED"/>
    <property type="match status" value="1"/>
</dbReference>
<evidence type="ECO:0000256" key="4">
    <source>
        <dbReference type="ARBA" id="ARBA00023172"/>
    </source>
</evidence>
<evidence type="ECO:0000256" key="3">
    <source>
        <dbReference type="ARBA" id="ARBA00023125"/>
    </source>
</evidence>
<dbReference type="GO" id="GO:0015074">
    <property type="term" value="P:DNA integration"/>
    <property type="evidence" value="ECO:0007669"/>
    <property type="project" value="UniProtKB-KW"/>
</dbReference>
<feature type="domain" description="Core-binding (CB)" evidence="8">
    <location>
        <begin position="240"/>
        <end position="350"/>
    </location>
</feature>
<evidence type="ECO:0008006" key="11">
    <source>
        <dbReference type="Google" id="ProtNLM"/>
    </source>
</evidence>
<keyword evidence="4" id="KW-0233">DNA recombination</keyword>
<gene>
    <name evidence="9" type="ORF">DS843_21880</name>
</gene>
<dbReference type="GO" id="GO:0003677">
    <property type="term" value="F:DNA binding"/>
    <property type="evidence" value="ECO:0007669"/>
    <property type="project" value="UniProtKB-UniRule"/>
</dbReference>
<dbReference type="InterPro" id="IPR011010">
    <property type="entry name" value="DNA_brk_join_enz"/>
</dbReference>
<sequence length="597" mass="67121">MCLATNLVRRNATYYIRARVPKDLTGHMGKEEVWKSLRTKDPQEAKRLLPAAMTELHALFDGERAKRDHGPGNGEQRHATPQRFTTEQLQGFALDYYRAELATDEGERLHGTDPTFAALRQRSAELQRRDLGMSGNFVHVHHAADAIFERLGWTVRPPADEDPHAPQGDPARPVLRRDDPAYRELCMWLMRAKAETNKRFAERDQGDYGGTPADPVLKPSPAPAPAPSRAEPEPAVVVALEGETLAELHGRYLAERQDITPEWAGTNRAIIRLFIEHVGARKPVTTINKRDVREWKSELLHFPSRGTLRGDRGTFKEIVARNKREKLPAVSARTINKYLSALRQFGKWLEDHDYIEANFVPDDMSLPEGDDQDKRDPFTVAQLAKLFKSPAFTGCKSKDSAEQHLPGNVRLDDSRYWVPLLALWTGARLGELLQLQVSDVQTLSGVVCININTIGGKRVKRKASKRIVPVHSHLKRLGFLDFVERRKGQGADRLFPEIEPDALGRISSNYSKAFAKYMKRIGVKTDERLTFHSFRHSFADQMRVAGYPDATIAAIIGQSNATVTASYGGLSEFGPKERAVMVESVKYDGLDLSHLHP</sequence>
<dbReference type="SUPFAM" id="SSF56349">
    <property type="entry name" value="DNA breaking-rejoining enzymes"/>
    <property type="match status" value="1"/>
</dbReference>
<dbReference type="InterPro" id="IPR002104">
    <property type="entry name" value="Integrase_catalytic"/>
</dbReference>
<dbReference type="PANTHER" id="PTHR30349:SF41">
    <property type="entry name" value="INTEGRASE_RECOMBINASE PROTEIN MJ0367-RELATED"/>
    <property type="match status" value="1"/>
</dbReference>
<proteinExistence type="inferred from homology"/>
<organism evidence="9 10">
    <name type="scientific">Roseomonas genomospecies 6</name>
    <dbReference type="NCBI Taxonomy" id="214106"/>
    <lineage>
        <taxon>Bacteria</taxon>
        <taxon>Pseudomonadati</taxon>
        <taxon>Pseudomonadota</taxon>
        <taxon>Alphaproteobacteria</taxon>
        <taxon>Acetobacterales</taxon>
        <taxon>Roseomonadaceae</taxon>
        <taxon>Roseomonas</taxon>
    </lineage>
</organism>
<dbReference type="GO" id="GO:0006310">
    <property type="term" value="P:DNA recombination"/>
    <property type="evidence" value="ECO:0007669"/>
    <property type="project" value="UniProtKB-KW"/>
</dbReference>
<evidence type="ECO:0000313" key="10">
    <source>
        <dbReference type="Proteomes" id="UP000480854"/>
    </source>
</evidence>
<dbReference type="CDD" id="cd01184">
    <property type="entry name" value="INT_C_like_1"/>
    <property type="match status" value="1"/>
</dbReference>